<feature type="compositionally biased region" description="Low complexity" evidence="1">
    <location>
        <begin position="56"/>
        <end position="68"/>
    </location>
</feature>
<protein>
    <submittedName>
        <fullName evidence="2">Uncharacterized protein</fullName>
    </submittedName>
</protein>
<gene>
    <name evidence="2" type="ORF">HC358_05665</name>
</gene>
<feature type="compositionally biased region" description="Polar residues" evidence="1">
    <location>
        <begin position="69"/>
        <end position="82"/>
    </location>
</feature>
<sequence length="113" mass="13121">MVASDSVLKRYALAYIRKSGGNSDVKEFLRYFNNTRNLTWDEDRFAEAYKEHTCLNSTNRRNTESRNNQYNAGDNRQPTGPQVTHVHVHNDRGLDFWDYLLLRSLFGGPYASS</sequence>
<feature type="region of interest" description="Disordered" evidence="1">
    <location>
        <begin position="56"/>
        <end position="84"/>
    </location>
</feature>
<proteinExistence type="predicted"/>
<dbReference type="AlphaFoldDB" id="A0A7G5C8M4"/>
<dbReference type="EMBL" id="CP050531">
    <property type="protein sequence ID" value="QMV45558.1"/>
    <property type="molecule type" value="Genomic_DNA"/>
</dbReference>
<reference evidence="2 3" key="2">
    <citation type="journal article" date="2020" name="Mol. Biol. Evol.">
        <title>Life and death of selfish genes: comparative genomics reveals the dynamic evolution of cytoplasmic incompatibility.</title>
        <authorList>
            <person name="Martinez J."/>
            <person name="Klasson L."/>
            <person name="Welch J."/>
            <person name="Jiggins F.M."/>
        </authorList>
    </citation>
    <scope>NUCLEOTIDE SEQUENCE [LARGE SCALE GENOMIC DNA]</scope>
    <source>
        <strain evidence="2">WStv</strain>
    </source>
</reference>
<accession>A0A7G5C8M4</accession>
<dbReference type="RefSeq" id="WP_182158847.1">
    <property type="nucleotide sequence ID" value="NZ_CP050531.1"/>
</dbReference>
<organism evidence="2 3">
    <name type="scientific">Wolbachia pipientis</name>
    <dbReference type="NCBI Taxonomy" id="955"/>
    <lineage>
        <taxon>Bacteria</taxon>
        <taxon>Pseudomonadati</taxon>
        <taxon>Pseudomonadota</taxon>
        <taxon>Alphaproteobacteria</taxon>
        <taxon>Rickettsiales</taxon>
        <taxon>Anaplasmataceae</taxon>
        <taxon>Wolbachieae</taxon>
        <taxon>Wolbachia</taxon>
    </lineage>
</organism>
<evidence type="ECO:0000256" key="1">
    <source>
        <dbReference type="SAM" id="MobiDB-lite"/>
    </source>
</evidence>
<dbReference type="Proteomes" id="UP000515744">
    <property type="component" value="Chromosome"/>
</dbReference>
<evidence type="ECO:0000313" key="2">
    <source>
        <dbReference type="EMBL" id="QMV45558.1"/>
    </source>
</evidence>
<reference evidence="3" key="1">
    <citation type="journal article" date="2020" name="Mol. Biol.">
        <title>Life and death of selfish genes: comparative genomics reveals the dynamic evolution of cytoplasmic incompatibility.</title>
        <authorList>
            <person name="Martinez J."/>
            <person name="Klasson L."/>
            <person name="Welch J."/>
            <person name="Jiggins F.M."/>
        </authorList>
    </citation>
    <scope>NUCLEOTIDE SEQUENCE [LARGE SCALE GENOMIC DNA]</scope>
</reference>
<name>A0A7G5C8M4_WOLPI</name>
<evidence type="ECO:0000313" key="3">
    <source>
        <dbReference type="Proteomes" id="UP000515744"/>
    </source>
</evidence>